<dbReference type="GO" id="GO:0005886">
    <property type="term" value="C:plasma membrane"/>
    <property type="evidence" value="ECO:0007669"/>
    <property type="project" value="UniProtKB-SubCell"/>
</dbReference>
<keyword evidence="4 6" id="KW-1133">Transmembrane helix</keyword>
<dbReference type="AlphaFoldDB" id="A0AA43XKN9"/>
<keyword evidence="5 6" id="KW-0472">Membrane</keyword>
<keyword evidence="3 6" id="KW-0812">Transmembrane</keyword>
<reference evidence="8 9" key="1">
    <citation type="submission" date="2019-04" db="EMBL/GenBank/DDBJ databases">
        <title>Isachenkonia alkalipeptolytica gen. nov. sp. nov. a new anaerobic, alkiliphilic organothrophic bacterium capable to reduce synthesized ferrihydrite isolated from a soda lake.</title>
        <authorList>
            <person name="Toshchakov S.V."/>
            <person name="Zavarzina D.G."/>
            <person name="Zhilina T.N."/>
            <person name="Kostrikina N.A."/>
            <person name="Kublanov I.V."/>
        </authorList>
    </citation>
    <scope>NUCLEOTIDE SEQUENCE [LARGE SCALE GENOMIC DNA]</scope>
    <source>
        <strain evidence="8 9">Z-1701</strain>
    </source>
</reference>
<feature type="domain" description="Major facilitator superfamily (MFS) profile" evidence="7">
    <location>
        <begin position="27"/>
        <end position="427"/>
    </location>
</feature>
<dbReference type="CDD" id="cd17353">
    <property type="entry name" value="MFS_OFA_like"/>
    <property type="match status" value="1"/>
</dbReference>
<protein>
    <submittedName>
        <fullName evidence="8">OFA family MFS transporter</fullName>
    </submittedName>
</protein>
<feature type="transmembrane region" description="Helical" evidence="6">
    <location>
        <begin position="68"/>
        <end position="87"/>
    </location>
</feature>
<feature type="transmembrane region" description="Helical" evidence="6">
    <location>
        <begin position="29"/>
        <end position="48"/>
    </location>
</feature>
<evidence type="ECO:0000259" key="7">
    <source>
        <dbReference type="PROSITE" id="PS50850"/>
    </source>
</evidence>
<dbReference type="PROSITE" id="PS50850">
    <property type="entry name" value="MFS"/>
    <property type="match status" value="1"/>
</dbReference>
<feature type="transmembrane region" description="Helical" evidence="6">
    <location>
        <begin position="247"/>
        <end position="269"/>
    </location>
</feature>
<feature type="transmembrane region" description="Helical" evidence="6">
    <location>
        <begin position="338"/>
        <end position="362"/>
    </location>
</feature>
<organism evidence="8 9">
    <name type="scientific">Isachenkonia alkalipeptolytica</name>
    <dbReference type="NCBI Taxonomy" id="2565777"/>
    <lineage>
        <taxon>Bacteria</taxon>
        <taxon>Bacillati</taxon>
        <taxon>Bacillota</taxon>
        <taxon>Clostridia</taxon>
        <taxon>Eubacteriales</taxon>
        <taxon>Clostridiaceae</taxon>
        <taxon>Isachenkonia</taxon>
    </lineage>
</organism>
<evidence type="ECO:0000256" key="4">
    <source>
        <dbReference type="ARBA" id="ARBA00022989"/>
    </source>
</evidence>
<name>A0AA43XKN9_9CLOT</name>
<dbReference type="InterPro" id="IPR011701">
    <property type="entry name" value="MFS"/>
</dbReference>
<dbReference type="GO" id="GO:0022857">
    <property type="term" value="F:transmembrane transporter activity"/>
    <property type="evidence" value="ECO:0007669"/>
    <property type="project" value="InterPro"/>
</dbReference>
<dbReference type="InterPro" id="IPR050327">
    <property type="entry name" value="Proton-linked_MCT"/>
</dbReference>
<dbReference type="SUPFAM" id="SSF103473">
    <property type="entry name" value="MFS general substrate transporter"/>
    <property type="match status" value="1"/>
</dbReference>
<feature type="transmembrane region" description="Helical" evidence="6">
    <location>
        <begin position="155"/>
        <end position="175"/>
    </location>
</feature>
<dbReference type="InterPro" id="IPR036259">
    <property type="entry name" value="MFS_trans_sf"/>
</dbReference>
<dbReference type="EMBL" id="SUMG01000009">
    <property type="protein sequence ID" value="NBG88593.1"/>
    <property type="molecule type" value="Genomic_DNA"/>
</dbReference>
<sequence length="428" mass="45693">MLPVGQGFLIKDGGQMTISTSSPNTSRRWTVLLGGFLLSLMGGMSYAWGSFVVPLVMEWGWTATQATLPFTIMIIVFSITMIPAGWIQDRIGPRKVATWGALLFFVGYALSGLLRWIPDPLWLVFSYGILVGGACGLTYACIAPTARKWYGDRPGFAVSTAVMGFGLAAVVFSPLKRQMINLCGVDGTFVVLSIFIAVVALIGARLLKNPPGGYRSPPRKEAVKSKGVQSAELLKDIPPKEFIKTKVFYILWLALAMVIGGGLTAIGLIPAYGEIVLSLEPAIAATAISAYALTNGLGRPFVGALSDQYGTLRVMITVYIMQATVFLALPFIAVNFGLLLVCSLLLGVGYATTFALFPVLVASGFGTKYLGFNYGLVFSAFGIGALTSLLGSRLLDITNSFTPAFLLAGSTTVLGLVLLLMFRREIEG</sequence>
<evidence type="ECO:0000256" key="5">
    <source>
        <dbReference type="ARBA" id="ARBA00023136"/>
    </source>
</evidence>
<dbReference type="Proteomes" id="UP000449710">
    <property type="component" value="Unassembled WGS sequence"/>
</dbReference>
<comment type="subcellular location">
    <subcellularLocation>
        <location evidence="1">Cell membrane</location>
        <topology evidence="1">Multi-pass membrane protein</topology>
    </subcellularLocation>
</comment>
<feature type="transmembrane region" description="Helical" evidence="6">
    <location>
        <begin position="123"/>
        <end position="143"/>
    </location>
</feature>
<proteinExistence type="predicted"/>
<feature type="transmembrane region" description="Helical" evidence="6">
    <location>
        <begin position="314"/>
        <end position="332"/>
    </location>
</feature>
<evidence type="ECO:0000256" key="3">
    <source>
        <dbReference type="ARBA" id="ARBA00022692"/>
    </source>
</evidence>
<evidence type="ECO:0000256" key="1">
    <source>
        <dbReference type="ARBA" id="ARBA00004651"/>
    </source>
</evidence>
<comment type="caution">
    <text evidence="8">The sequence shown here is derived from an EMBL/GenBank/DDBJ whole genome shotgun (WGS) entry which is preliminary data.</text>
</comment>
<dbReference type="Pfam" id="PF07690">
    <property type="entry name" value="MFS_1"/>
    <property type="match status" value="1"/>
</dbReference>
<evidence type="ECO:0000256" key="6">
    <source>
        <dbReference type="SAM" id="Phobius"/>
    </source>
</evidence>
<keyword evidence="2" id="KW-0813">Transport</keyword>
<feature type="transmembrane region" description="Helical" evidence="6">
    <location>
        <begin position="275"/>
        <end position="293"/>
    </location>
</feature>
<evidence type="ECO:0000256" key="2">
    <source>
        <dbReference type="ARBA" id="ARBA00022448"/>
    </source>
</evidence>
<gene>
    <name evidence="8" type="ORF">ISALK_08765</name>
</gene>
<accession>A0AA43XKN9</accession>
<dbReference type="PANTHER" id="PTHR11360">
    <property type="entry name" value="MONOCARBOXYLATE TRANSPORTER"/>
    <property type="match status" value="1"/>
</dbReference>
<feature type="transmembrane region" description="Helical" evidence="6">
    <location>
        <begin position="374"/>
        <end position="395"/>
    </location>
</feature>
<dbReference type="PANTHER" id="PTHR11360:SF304">
    <property type="entry name" value="MFS DOMAIN-CONTAINING PROTEIN"/>
    <property type="match status" value="1"/>
</dbReference>
<dbReference type="InterPro" id="IPR020846">
    <property type="entry name" value="MFS_dom"/>
</dbReference>
<feature type="transmembrane region" description="Helical" evidence="6">
    <location>
        <begin position="401"/>
        <end position="422"/>
    </location>
</feature>
<dbReference type="Gene3D" id="1.20.1250.20">
    <property type="entry name" value="MFS general substrate transporter like domains"/>
    <property type="match status" value="2"/>
</dbReference>
<keyword evidence="9" id="KW-1185">Reference proteome</keyword>
<feature type="transmembrane region" description="Helical" evidence="6">
    <location>
        <begin position="99"/>
        <end position="117"/>
    </location>
</feature>
<evidence type="ECO:0000313" key="9">
    <source>
        <dbReference type="Proteomes" id="UP000449710"/>
    </source>
</evidence>
<evidence type="ECO:0000313" key="8">
    <source>
        <dbReference type="EMBL" id="NBG88593.1"/>
    </source>
</evidence>
<feature type="transmembrane region" description="Helical" evidence="6">
    <location>
        <begin position="187"/>
        <end position="207"/>
    </location>
</feature>